<evidence type="ECO:0008006" key="5">
    <source>
        <dbReference type="Google" id="ProtNLM"/>
    </source>
</evidence>
<sequence length="254" mass="26944">MKKRSGITALLASALLLTGCAAHEESGKKAEALSSHGYEASAKEPSGGSLDVSVLRGAEADYDPAPSPEALAGQRPIVAAGVVDGWQQGPVLESYQGGPLDYRVVMKVKVIDALKGVKGRDSIPGGLVFVELDQGPVIRDDSLSPEKWKPEKSVEDFAKSIPAGTRVMVFPTERPAHEQKVHDAGGRLPAHARLMSVPPQGLVFEDPLLAQQKSGQSALVGGKEPLGVAGQSPWLEPKTMDELIDRLRRNGFSE</sequence>
<evidence type="ECO:0000313" key="3">
    <source>
        <dbReference type="EMBL" id="SFK19596.1"/>
    </source>
</evidence>
<evidence type="ECO:0000256" key="2">
    <source>
        <dbReference type="SAM" id="SignalP"/>
    </source>
</evidence>
<feature type="signal peptide" evidence="2">
    <location>
        <begin position="1"/>
        <end position="24"/>
    </location>
</feature>
<evidence type="ECO:0000313" key="4">
    <source>
        <dbReference type="Proteomes" id="UP000199111"/>
    </source>
</evidence>
<gene>
    <name evidence="3" type="ORF">SAMN05216275_11978</name>
</gene>
<organism evidence="3 4">
    <name type="scientific">Streptosporangium canum</name>
    <dbReference type="NCBI Taxonomy" id="324952"/>
    <lineage>
        <taxon>Bacteria</taxon>
        <taxon>Bacillati</taxon>
        <taxon>Actinomycetota</taxon>
        <taxon>Actinomycetes</taxon>
        <taxon>Streptosporangiales</taxon>
        <taxon>Streptosporangiaceae</taxon>
        <taxon>Streptosporangium</taxon>
    </lineage>
</organism>
<accession>A0A1I3XKL7</accession>
<proteinExistence type="predicted"/>
<dbReference type="Proteomes" id="UP000199111">
    <property type="component" value="Unassembled WGS sequence"/>
</dbReference>
<name>A0A1I3XKL7_9ACTN</name>
<feature type="chain" id="PRO_5039450275" description="Lipoprotein" evidence="2">
    <location>
        <begin position="25"/>
        <end position="254"/>
    </location>
</feature>
<dbReference type="GeneID" id="96300800"/>
<protein>
    <recommendedName>
        <fullName evidence="5">Lipoprotein</fullName>
    </recommendedName>
</protein>
<keyword evidence="2" id="KW-0732">Signal</keyword>
<dbReference type="PROSITE" id="PS51257">
    <property type="entry name" value="PROKAR_LIPOPROTEIN"/>
    <property type="match status" value="1"/>
</dbReference>
<evidence type="ECO:0000256" key="1">
    <source>
        <dbReference type="SAM" id="MobiDB-lite"/>
    </source>
</evidence>
<dbReference type="RefSeq" id="WP_143121065.1">
    <property type="nucleotide sequence ID" value="NZ_FOQY01000019.1"/>
</dbReference>
<dbReference type="AlphaFoldDB" id="A0A1I3XKL7"/>
<keyword evidence="4" id="KW-1185">Reference proteome</keyword>
<dbReference type="EMBL" id="FOQY01000019">
    <property type="protein sequence ID" value="SFK19596.1"/>
    <property type="molecule type" value="Genomic_DNA"/>
</dbReference>
<reference evidence="4" key="1">
    <citation type="submission" date="2016-10" db="EMBL/GenBank/DDBJ databases">
        <authorList>
            <person name="Varghese N."/>
            <person name="Submissions S."/>
        </authorList>
    </citation>
    <scope>NUCLEOTIDE SEQUENCE [LARGE SCALE GENOMIC DNA]</scope>
    <source>
        <strain evidence="4">CGMCC 4.2126</strain>
    </source>
</reference>
<feature type="region of interest" description="Disordered" evidence="1">
    <location>
        <begin position="28"/>
        <end position="50"/>
    </location>
</feature>